<feature type="domain" description="PAS" evidence="8">
    <location>
        <begin position="845"/>
        <end position="915"/>
    </location>
</feature>
<feature type="coiled-coil region" evidence="6">
    <location>
        <begin position="1452"/>
        <end position="1483"/>
    </location>
</feature>
<dbReference type="InterPro" id="IPR013655">
    <property type="entry name" value="PAS_fold_3"/>
</dbReference>
<gene>
    <name evidence="10" type="ORF">NU887_03650</name>
</gene>
<dbReference type="InterPro" id="IPR036097">
    <property type="entry name" value="HisK_dim/P_sf"/>
</dbReference>
<dbReference type="RefSeq" id="WP_258421989.1">
    <property type="nucleotide sequence ID" value="NZ_JANSUY010000001.1"/>
</dbReference>
<keyword evidence="5" id="KW-0418">Kinase</keyword>
<dbReference type="InterPro" id="IPR003018">
    <property type="entry name" value="GAF"/>
</dbReference>
<feature type="domain" description="PAS" evidence="8">
    <location>
        <begin position="6"/>
        <end position="70"/>
    </location>
</feature>
<dbReference type="EMBL" id="JANSUY010000001">
    <property type="protein sequence ID" value="MCR9014115.1"/>
    <property type="molecule type" value="Genomic_DNA"/>
</dbReference>
<dbReference type="InterPro" id="IPR029016">
    <property type="entry name" value="GAF-like_dom_sf"/>
</dbReference>
<dbReference type="Gene3D" id="1.10.287.130">
    <property type="match status" value="1"/>
</dbReference>
<keyword evidence="3" id="KW-0597">Phosphoprotein</keyword>
<dbReference type="PROSITE" id="PS50109">
    <property type="entry name" value="HIS_KIN"/>
    <property type="match status" value="1"/>
</dbReference>
<dbReference type="InterPro" id="IPR013767">
    <property type="entry name" value="PAS_fold"/>
</dbReference>
<evidence type="ECO:0000256" key="6">
    <source>
        <dbReference type="SAM" id="Coils"/>
    </source>
</evidence>
<feature type="domain" description="PAC" evidence="9">
    <location>
        <begin position="1162"/>
        <end position="1214"/>
    </location>
</feature>
<feature type="domain" description="PAS" evidence="8">
    <location>
        <begin position="1215"/>
        <end position="1266"/>
    </location>
</feature>
<dbReference type="InterPro" id="IPR035965">
    <property type="entry name" value="PAS-like_dom_sf"/>
</dbReference>
<dbReference type="InterPro" id="IPR052162">
    <property type="entry name" value="Sensor_kinase/Photoreceptor"/>
</dbReference>
<feature type="domain" description="PAC" evidence="9">
    <location>
        <begin position="1409"/>
        <end position="1461"/>
    </location>
</feature>
<dbReference type="Pfam" id="PF02518">
    <property type="entry name" value="HATPase_c"/>
    <property type="match status" value="1"/>
</dbReference>
<proteinExistence type="predicted"/>
<dbReference type="Pfam" id="PF00512">
    <property type="entry name" value="HisKA"/>
    <property type="match status" value="1"/>
</dbReference>
<evidence type="ECO:0000256" key="3">
    <source>
        <dbReference type="ARBA" id="ARBA00022553"/>
    </source>
</evidence>
<feature type="domain" description="PAS" evidence="8">
    <location>
        <begin position="552"/>
        <end position="628"/>
    </location>
</feature>
<dbReference type="InterPro" id="IPR004358">
    <property type="entry name" value="Sig_transdc_His_kin-like_C"/>
</dbReference>
<dbReference type="SMART" id="SM00086">
    <property type="entry name" value="PAC"/>
    <property type="match status" value="8"/>
</dbReference>
<evidence type="ECO:0000313" key="10">
    <source>
        <dbReference type="EMBL" id="MCR9014115.1"/>
    </source>
</evidence>
<evidence type="ECO:0000259" key="9">
    <source>
        <dbReference type="PROSITE" id="PS50113"/>
    </source>
</evidence>
<evidence type="ECO:0000256" key="2">
    <source>
        <dbReference type="ARBA" id="ARBA00012438"/>
    </source>
</evidence>
<dbReference type="SUPFAM" id="SSF47384">
    <property type="entry name" value="Homodimeric domain of signal transducing histidine kinase"/>
    <property type="match status" value="1"/>
</dbReference>
<dbReference type="CDD" id="cd00130">
    <property type="entry name" value="PAS"/>
    <property type="match status" value="9"/>
</dbReference>
<accession>A0A9X2P5N8</accession>
<dbReference type="Gene3D" id="3.30.450.20">
    <property type="entry name" value="PAS domain"/>
    <property type="match status" value="9"/>
</dbReference>
<dbReference type="Pfam" id="PF13426">
    <property type="entry name" value="PAS_9"/>
    <property type="match status" value="3"/>
</dbReference>
<comment type="caution">
    <text evidence="10">The sequence shown here is derived from an EMBL/GenBank/DDBJ whole genome shotgun (WGS) entry which is preliminary data.</text>
</comment>
<dbReference type="SMART" id="SM00387">
    <property type="entry name" value="HATPase_c"/>
    <property type="match status" value="1"/>
</dbReference>
<feature type="domain" description="PAC" evidence="9">
    <location>
        <begin position="629"/>
        <end position="683"/>
    </location>
</feature>
<dbReference type="SMART" id="SM00065">
    <property type="entry name" value="GAF"/>
    <property type="match status" value="1"/>
</dbReference>
<protein>
    <recommendedName>
        <fullName evidence="2">histidine kinase</fullName>
        <ecNumber evidence="2">2.7.13.3</ecNumber>
    </recommendedName>
</protein>
<dbReference type="PANTHER" id="PTHR43304">
    <property type="entry name" value="PHYTOCHROME-LIKE PROTEIN CPH1"/>
    <property type="match status" value="1"/>
</dbReference>
<keyword evidence="6" id="KW-0175">Coiled coil</keyword>
<dbReference type="PROSITE" id="PS50113">
    <property type="entry name" value="PAC"/>
    <property type="match status" value="4"/>
</dbReference>
<dbReference type="InterPro" id="IPR000700">
    <property type="entry name" value="PAS-assoc_C"/>
</dbReference>
<evidence type="ECO:0000259" key="7">
    <source>
        <dbReference type="PROSITE" id="PS50109"/>
    </source>
</evidence>
<dbReference type="Gene3D" id="3.30.565.10">
    <property type="entry name" value="Histidine kinase-like ATPase, C-terminal domain"/>
    <property type="match status" value="1"/>
</dbReference>
<dbReference type="PROSITE" id="PS50112">
    <property type="entry name" value="PAS"/>
    <property type="match status" value="7"/>
</dbReference>
<dbReference type="Gene3D" id="3.30.450.40">
    <property type="match status" value="2"/>
</dbReference>
<feature type="domain" description="PAC" evidence="9">
    <location>
        <begin position="503"/>
        <end position="555"/>
    </location>
</feature>
<dbReference type="PRINTS" id="PR00344">
    <property type="entry name" value="BCTRLSENSOR"/>
</dbReference>
<dbReference type="NCBIfam" id="TIGR00229">
    <property type="entry name" value="sensory_box"/>
    <property type="match status" value="8"/>
</dbReference>
<evidence type="ECO:0000256" key="5">
    <source>
        <dbReference type="ARBA" id="ARBA00022777"/>
    </source>
</evidence>
<dbReference type="SUPFAM" id="SSF55781">
    <property type="entry name" value="GAF domain-like"/>
    <property type="match status" value="2"/>
</dbReference>
<dbReference type="GO" id="GO:0006355">
    <property type="term" value="P:regulation of DNA-templated transcription"/>
    <property type="evidence" value="ECO:0007669"/>
    <property type="project" value="InterPro"/>
</dbReference>
<reference evidence="10" key="1">
    <citation type="submission" date="2022-08" db="EMBL/GenBank/DDBJ databases">
        <authorList>
            <person name="Zhang D."/>
        </authorList>
    </citation>
    <scope>NUCLEOTIDE SEQUENCE</scope>
    <source>
        <strain evidence="10">XJ19-11</strain>
    </source>
</reference>
<organism evidence="10 11">
    <name type="scientific">Aquiflexum gelatinilyticum</name>
    <dbReference type="NCBI Taxonomy" id="2961943"/>
    <lineage>
        <taxon>Bacteria</taxon>
        <taxon>Pseudomonadati</taxon>
        <taxon>Bacteroidota</taxon>
        <taxon>Cytophagia</taxon>
        <taxon>Cytophagales</taxon>
        <taxon>Cyclobacteriaceae</taxon>
        <taxon>Aquiflexum</taxon>
    </lineage>
</organism>
<dbReference type="SMART" id="SM00388">
    <property type="entry name" value="HisKA"/>
    <property type="match status" value="1"/>
</dbReference>
<keyword evidence="4" id="KW-0808">Transferase</keyword>
<evidence type="ECO:0000256" key="1">
    <source>
        <dbReference type="ARBA" id="ARBA00000085"/>
    </source>
</evidence>
<dbReference type="PANTHER" id="PTHR43304:SF1">
    <property type="entry name" value="PAC DOMAIN-CONTAINING PROTEIN"/>
    <property type="match status" value="1"/>
</dbReference>
<dbReference type="InterPro" id="IPR036890">
    <property type="entry name" value="HATPase_C_sf"/>
</dbReference>
<feature type="domain" description="Histidine kinase" evidence="7">
    <location>
        <begin position="1486"/>
        <end position="1700"/>
    </location>
</feature>
<sequence length="1700" mass="195482">MKTNKSEVNFELLFQDNPAPMFIWEFSSGNFMECNPAALFLYGYQKEEFLSLNVKDIRPKEEINKIESIISDESAFSNMGGLAHKGYWTHQKKNGQKIRVEIKANIIEYNGVKSCIVVVNDITEAKKIEEALKTSEKEYKRLFNAGPLPKWIYDPESLRILTVNDIAIAHYGYSKEEFLNMTLLDLRPKEEYPKLFSAIQNRNGEGDNKNFGVFTHIKKDGSKIKVEISSQYVEYLGKKCRMVSCHDVTKKERQKNLNKLEMDLLERSISQKSNNENYLFDYLAGLEIEFPYIRASLLKVEDGKVWNLVAPTLPKAYMDAIHGAPIGPKAGSCGTAAYLKKRIIVSDISKDPLWEDYKDLASSFGLKSCWSQPVFNSEDNVIATFACYTSEVWTPSEEELDILSRSASLLSLILENHQKTNEIKSSNERYKYVTLATKDAIYDWDILTGNILWGKGFQDLFGYTLDSTPFEINQKEDLIHSADLDEVNRSLKSFFSDKKQENWNSKYRLKKSDGVYSFVEERAYAVRDPKGKVVRMIGVLSDITKETLEEQQLRLAESVVKNTSDAVVITDVGDYEGKDIKIIYSNIAFTKMTGYSSEDVIGKSPKLIIDKGLDQSEEETLREMLKSGEPFETTIISFKKNGDEFWNNLSASPVRDDSGNISQWIFIQRDITETQNELIQKSLFSELGLIFNKNENLLITLNMVLEHLTNFGNFGYSEAWLISSDKQTVNLVSTFPIKDEYDIFREDTRKIKSFDFGQGLPGIIWKQGKSEIWDNLDKHPNFVRKEAAQKTGLNKALGIPVKFNNEVIGVILFAGGENFKKITFFTSLFAKLETFLGSELRRKQVEHQLSGVFNASPDIICIAGTDGYFKKINPAAVELTGYTEEELLARPFVEFVYPEDLKIFQSEFEGLYKTKTNPYFEIRVISKSEKPIWLSWSAILSEEEGLIYAVAKDISKQKDLQELLENATKLSKIGGWEVDLIKQKIVWSSMTKEIHELESDDVPPTIEDGVNFYHPAYRKQISEILEETIKNGIPFQFEFPLITAKGNEKWVRAIGRPEFKNGICVRLLGSFQDIHTQKMAEINLNKSIQAIKDYKTALDQSFNVTVTDLQGIALEVNDHTCTLSGYTREELIGTHTRINKSEYHPKSYYKEMWQTISKGEIWRGDLKNKTKKGDEYWVDTIIAPLKDEKGKIKQYLAIRIDITEKKIAEESLLKSYAEKEDILESIGDAFFNLDEDWNITYWNKKSEEIFSVKREEILGKNIFSEFPDALDLGVKEKLKDSKNQQQTFHFEHFFHQLNLWIEVSVYPNKKGLSVYLRDITPQKNYLEEIKESNSRFEKVAEATNDAVWDWDIEGGKRFWGEGFKKLFGQETARDKIKVENWINSIHPVDYSIVQSSLKNALDDKDVFKWKEEYRYKKKNGKYAFVVDRGIIIRNPKGKAIRMVGAMSDLTKQKEYEESLQLLNENLKKQARDLEVSNSELEQFAYIASHDLQEPLRMVSSFLTLLEKKYADTLDTKALQYISFAVDGAKRMRQIILDLLDYSRIGKEDTRLQKFDLDDIVKEVILLQKKIINETQATIITTDLPSLTFYPSPFIQVFNNLINNALKYSREGIRPEIHISGEEFENEWVISIKDNGIGIEKEYFDKIFVIFQRLHNKNEYAGTGIGLSIVKKIIENLGGKIWVESTGGEGSTFKFSIPKIK</sequence>
<dbReference type="FunFam" id="3.30.565.10:FF:000006">
    <property type="entry name" value="Sensor histidine kinase WalK"/>
    <property type="match status" value="1"/>
</dbReference>
<dbReference type="SMART" id="SM00091">
    <property type="entry name" value="PAS"/>
    <property type="match status" value="8"/>
</dbReference>
<dbReference type="EC" id="2.7.13.3" evidence="2"/>
<dbReference type="Pfam" id="PF08447">
    <property type="entry name" value="PAS_3"/>
    <property type="match status" value="4"/>
</dbReference>
<dbReference type="InterPro" id="IPR003594">
    <property type="entry name" value="HATPase_dom"/>
</dbReference>
<comment type="catalytic activity">
    <reaction evidence="1">
        <text>ATP + protein L-histidine = ADP + protein N-phospho-L-histidine.</text>
        <dbReference type="EC" id="2.7.13.3"/>
    </reaction>
</comment>
<dbReference type="GO" id="GO:0000155">
    <property type="term" value="F:phosphorelay sensor kinase activity"/>
    <property type="evidence" value="ECO:0007669"/>
    <property type="project" value="InterPro"/>
</dbReference>
<dbReference type="Pfam" id="PF13185">
    <property type="entry name" value="GAF_2"/>
    <property type="match status" value="2"/>
</dbReference>
<dbReference type="InterPro" id="IPR000014">
    <property type="entry name" value="PAS"/>
</dbReference>
<evidence type="ECO:0000259" key="8">
    <source>
        <dbReference type="PROSITE" id="PS50112"/>
    </source>
</evidence>
<feature type="domain" description="PAS" evidence="8">
    <location>
        <begin position="1104"/>
        <end position="1147"/>
    </location>
</feature>
<dbReference type="InterPro" id="IPR003661">
    <property type="entry name" value="HisK_dim/P_dom"/>
</dbReference>
<feature type="domain" description="PAS" evidence="8">
    <location>
        <begin position="135"/>
        <end position="201"/>
    </location>
</feature>
<dbReference type="Pfam" id="PF00989">
    <property type="entry name" value="PAS"/>
    <property type="match status" value="2"/>
</dbReference>
<evidence type="ECO:0000313" key="11">
    <source>
        <dbReference type="Proteomes" id="UP001142175"/>
    </source>
</evidence>
<dbReference type="InterPro" id="IPR005467">
    <property type="entry name" value="His_kinase_dom"/>
</dbReference>
<feature type="domain" description="PAS" evidence="8">
    <location>
        <begin position="1332"/>
        <end position="1404"/>
    </location>
</feature>
<dbReference type="InterPro" id="IPR001610">
    <property type="entry name" value="PAC"/>
</dbReference>
<dbReference type="SUPFAM" id="SSF55785">
    <property type="entry name" value="PYP-like sensor domain (PAS domain)"/>
    <property type="match status" value="9"/>
</dbReference>
<evidence type="ECO:0000256" key="4">
    <source>
        <dbReference type="ARBA" id="ARBA00022679"/>
    </source>
</evidence>
<dbReference type="CDD" id="cd00082">
    <property type="entry name" value="HisKA"/>
    <property type="match status" value="1"/>
</dbReference>
<keyword evidence="11" id="KW-1185">Reference proteome</keyword>
<name>A0A9X2P5N8_9BACT</name>
<dbReference type="Proteomes" id="UP001142175">
    <property type="component" value="Unassembled WGS sequence"/>
</dbReference>
<dbReference type="SUPFAM" id="SSF55874">
    <property type="entry name" value="ATPase domain of HSP90 chaperone/DNA topoisomerase II/histidine kinase"/>
    <property type="match status" value="1"/>
</dbReference>